<evidence type="ECO:0000313" key="10">
    <source>
        <dbReference type="Proteomes" id="UP000002030"/>
    </source>
</evidence>
<evidence type="ECO:0000313" key="9">
    <source>
        <dbReference type="EMBL" id="ACZ19699.1"/>
    </source>
</evidence>
<evidence type="ECO:0000259" key="8">
    <source>
        <dbReference type="PROSITE" id="PS51202"/>
    </source>
</evidence>
<dbReference type="STRING" id="525903.Taci_1469"/>
<feature type="domain" description="RCK C-terminal" evidence="8">
    <location>
        <begin position="371"/>
        <end position="453"/>
    </location>
</feature>
<dbReference type="SUPFAM" id="SSF51735">
    <property type="entry name" value="NAD(P)-binding Rossmann-fold domains"/>
    <property type="match status" value="2"/>
</dbReference>
<dbReference type="eggNOG" id="COG0569">
    <property type="taxonomic scope" value="Bacteria"/>
</dbReference>
<accession>D1B6Q8</accession>
<dbReference type="OrthoDB" id="9775180at2"/>
<dbReference type="GO" id="GO:0015079">
    <property type="term" value="F:potassium ion transmembrane transporter activity"/>
    <property type="evidence" value="ECO:0007669"/>
    <property type="project" value="InterPro"/>
</dbReference>
<dbReference type="InterPro" id="IPR050721">
    <property type="entry name" value="Trk_Ktr_HKT_K-transport"/>
</dbReference>
<organism evidence="9 10">
    <name type="scientific">Thermanaerovibrio acidaminovorans (strain ATCC 49978 / DSM 6589 / Su883)</name>
    <name type="common">Selenomonas acidaminovorans</name>
    <dbReference type="NCBI Taxonomy" id="525903"/>
    <lineage>
        <taxon>Bacteria</taxon>
        <taxon>Thermotogati</taxon>
        <taxon>Synergistota</taxon>
        <taxon>Synergistia</taxon>
        <taxon>Synergistales</taxon>
        <taxon>Synergistaceae</taxon>
        <taxon>Thermanaerovibrio</taxon>
    </lineage>
</organism>
<proteinExistence type="predicted"/>
<dbReference type="KEGG" id="tai:Taci_1469"/>
<dbReference type="InterPro" id="IPR006037">
    <property type="entry name" value="RCK_C"/>
</dbReference>
<keyword evidence="10" id="KW-1185">Reference proteome</keyword>
<evidence type="ECO:0000259" key="7">
    <source>
        <dbReference type="PROSITE" id="PS51201"/>
    </source>
</evidence>
<dbReference type="GO" id="GO:0005886">
    <property type="term" value="C:plasma membrane"/>
    <property type="evidence" value="ECO:0007669"/>
    <property type="project" value="InterPro"/>
</dbReference>
<dbReference type="SUPFAM" id="SSF116726">
    <property type="entry name" value="TrkA C-terminal domain-like"/>
    <property type="match status" value="2"/>
</dbReference>
<evidence type="ECO:0000256" key="3">
    <source>
        <dbReference type="ARBA" id="ARBA00022538"/>
    </source>
</evidence>
<evidence type="ECO:0000256" key="1">
    <source>
        <dbReference type="ARBA" id="ARBA00017378"/>
    </source>
</evidence>
<keyword evidence="6" id="KW-0406">Ion transport</keyword>
<keyword evidence="5" id="KW-0520">NAD</keyword>
<dbReference type="Pfam" id="PF02080">
    <property type="entry name" value="TrkA_C"/>
    <property type="match status" value="2"/>
</dbReference>
<dbReference type="EMBL" id="CP001818">
    <property type="protein sequence ID" value="ACZ19699.1"/>
    <property type="molecule type" value="Genomic_DNA"/>
</dbReference>
<dbReference type="AlphaFoldDB" id="D1B6Q8"/>
<dbReference type="Proteomes" id="UP000002030">
    <property type="component" value="Chromosome"/>
</dbReference>
<feature type="domain" description="RCK N-terminal" evidence="7">
    <location>
        <begin position="1"/>
        <end position="122"/>
    </location>
</feature>
<dbReference type="HOGENOM" id="CLU_046525_0_2_0"/>
<dbReference type="PANTHER" id="PTHR43833">
    <property type="entry name" value="POTASSIUM CHANNEL PROTEIN 2-RELATED-RELATED"/>
    <property type="match status" value="1"/>
</dbReference>
<keyword evidence="3" id="KW-0633">Potassium transport</keyword>
<gene>
    <name evidence="9" type="ordered locus">Taci_1469</name>
</gene>
<keyword evidence="4" id="KW-0630">Potassium</keyword>
<dbReference type="NCBIfam" id="NF007039">
    <property type="entry name" value="PRK09496.3-2"/>
    <property type="match status" value="1"/>
</dbReference>
<evidence type="ECO:0000256" key="2">
    <source>
        <dbReference type="ARBA" id="ARBA00022448"/>
    </source>
</evidence>
<dbReference type="Gene3D" id="3.40.50.720">
    <property type="entry name" value="NAD(P)-binding Rossmann-like Domain"/>
    <property type="match status" value="2"/>
</dbReference>
<name>D1B6Q8_THEAS</name>
<dbReference type="InterPro" id="IPR003148">
    <property type="entry name" value="RCK_N"/>
</dbReference>
<reference evidence="9 10" key="1">
    <citation type="journal article" date="2009" name="Stand. Genomic Sci.">
        <title>Complete genome sequence of Thermanaerovibrio acidaminovorans type strain (Su883).</title>
        <authorList>
            <person name="Chovatia M."/>
            <person name="Sikorski J."/>
            <person name="Schroder M."/>
            <person name="Lapidus A."/>
            <person name="Nolan M."/>
            <person name="Tice H."/>
            <person name="Glavina Del Rio T."/>
            <person name="Copeland A."/>
            <person name="Cheng J.F."/>
            <person name="Lucas S."/>
            <person name="Chen F."/>
            <person name="Bruce D."/>
            <person name="Goodwin L."/>
            <person name="Pitluck S."/>
            <person name="Ivanova N."/>
            <person name="Mavromatis K."/>
            <person name="Ovchinnikova G."/>
            <person name="Pati A."/>
            <person name="Chen A."/>
            <person name="Palaniappan K."/>
            <person name="Land M."/>
            <person name="Hauser L."/>
            <person name="Chang Y.J."/>
            <person name="Jeffries C.D."/>
            <person name="Chain P."/>
            <person name="Saunders E."/>
            <person name="Detter J.C."/>
            <person name="Brettin T."/>
            <person name="Rohde M."/>
            <person name="Goker M."/>
            <person name="Spring S."/>
            <person name="Bristow J."/>
            <person name="Markowitz V."/>
            <person name="Hugenholtz P."/>
            <person name="Kyrpides N.C."/>
            <person name="Klenk H.P."/>
            <person name="Eisen J.A."/>
        </authorList>
    </citation>
    <scope>NUCLEOTIDE SEQUENCE [LARGE SCALE GENOMIC DNA]</scope>
    <source>
        <strain evidence="10">ATCC 49978 / DSM 6589 / Su883</strain>
    </source>
</reference>
<evidence type="ECO:0000256" key="5">
    <source>
        <dbReference type="ARBA" id="ARBA00023027"/>
    </source>
</evidence>
<dbReference type="Pfam" id="PF02254">
    <property type="entry name" value="TrkA_N"/>
    <property type="match status" value="2"/>
</dbReference>
<dbReference type="EnsemblBacteria" id="ACZ19699">
    <property type="protein sequence ID" value="ACZ19699"/>
    <property type="gene ID" value="Taci_1469"/>
</dbReference>
<evidence type="ECO:0000256" key="4">
    <source>
        <dbReference type="ARBA" id="ARBA00022958"/>
    </source>
</evidence>
<dbReference type="PANTHER" id="PTHR43833:SF5">
    <property type="entry name" value="TRK SYSTEM POTASSIUM UPTAKE PROTEIN TRKA"/>
    <property type="match status" value="1"/>
</dbReference>
<evidence type="ECO:0000256" key="6">
    <source>
        <dbReference type="ARBA" id="ARBA00023065"/>
    </source>
</evidence>
<feature type="domain" description="RCK N-terminal" evidence="7">
    <location>
        <begin position="232"/>
        <end position="351"/>
    </location>
</feature>
<dbReference type="InterPro" id="IPR036291">
    <property type="entry name" value="NAD(P)-bd_dom_sf"/>
</dbReference>
<dbReference type="NCBIfam" id="NF007031">
    <property type="entry name" value="PRK09496.1-2"/>
    <property type="match status" value="1"/>
</dbReference>
<dbReference type="InterPro" id="IPR006036">
    <property type="entry name" value="K_uptake_TrkA"/>
</dbReference>
<dbReference type="PROSITE" id="PS51201">
    <property type="entry name" value="RCK_N"/>
    <property type="match status" value="2"/>
</dbReference>
<dbReference type="PRINTS" id="PR00335">
    <property type="entry name" value="KUPTAKETRKA"/>
</dbReference>
<dbReference type="PROSITE" id="PS51202">
    <property type="entry name" value="RCK_C"/>
    <property type="match status" value="2"/>
</dbReference>
<keyword evidence="2" id="KW-0813">Transport</keyword>
<dbReference type="Gene3D" id="3.30.70.1450">
    <property type="entry name" value="Regulator of K+ conductance, C-terminal domain"/>
    <property type="match status" value="2"/>
</dbReference>
<dbReference type="InterPro" id="IPR036721">
    <property type="entry name" value="RCK_C_sf"/>
</dbReference>
<sequence>MKIVVVGGGEVGYMVAQTLSSEGHDVTVVEEDEERADKVDSELDVITVRGNGARPQVLEEAGVCPGCQVDLLVACTNHDEVNILACWIAKRAGVKRVISRARGLEFTDSPTWAKDLGIDVMYSPERSVAREILELLSVRSTVHTGELMDGRWGVYAFRVARDSKLVGVALRDLKTLYPNYVAIIVYIEREGRGYVPHGDITIESGDLCYIVTSREDAWRLEEVYQGHRSRPLRKVIIVGGGKIGFQVARQLEERYPSLDVRLIDHDEEKCERIAGELKRTLVLKGDGADDGLLRQEGIEEADGLVCATESDEANLLFAVIGKALGARKTVAVARRKLYAKLDSYMSVDSIVNPNSALASLILRHARYPGGSGVLSIIDKIDAEMFEAVLPEDSPAVGRPIIDLGLPKGIIVALAERRGHVFVPVGSSILMPGDRVIVFATADMMDDAIRYLGVN</sequence>
<protein>
    <recommendedName>
        <fullName evidence="1">Trk system potassium uptake protein TrkA</fullName>
    </recommendedName>
</protein>
<feature type="domain" description="RCK C-terminal" evidence="8">
    <location>
        <begin position="142"/>
        <end position="226"/>
    </location>
</feature>